<dbReference type="AlphaFoldDB" id="A0A1A9GLA3"/>
<evidence type="ECO:0000313" key="2">
    <source>
        <dbReference type="Proteomes" id="UP000077868"/>
    </source>
</evidence>
<accession>A0A1A9GLA3</accession>
<reference evidence="1 2" key="1">
    <citation type="submission" date="2016-03" db="EMBL/GenBank/DDBJ databases">
        <title>Complete genome sequence of a soil Actinobacterium, Nocardioides dokdonensis FR1436.</title>
        <authorList>
            <person name="Kwon S.-K."/>
            <person name="Kim K."/>
            <person name="Kim J.F."/>
        </authorList>
    </citation>
    <scope>NUCLEOTIDE SEQUENCE [LARGE SCALE GENOMIC DNA]</scope>
    <source>
        <strain evidence="1 2">FR1436</strain>
    </source>
</reference>
<dbReference type="KEGG" id="ndk:I601_2458"/>
<proteinExistence type="predicted"/>
<gene>
    <name evidence="1" type="ORF">I601_2458</name>
</gene>
<organism evidence="1 2">
    <name type="scientific">Nocardioides dokdonensis FR1436</name>
    <dbReference type="NCBI Taxonomy" id="1300347"/>
    <lineage>
        <taxon>Bacteria</taxon>
        <taxon>Bacillati</taxon>
        <taxon>Actinomycetota</taxon>
        <taxon>Actinomycetes</taxon>
        <taxon>Propionibacteriales</taxon>
        <taxon>Nocardioidaceae</taxon>
        <taxon>Nocardioides</taxon>
    </lineage>
</organism>
<dbReference type="EMBL" id="CP015079">
    <property type="protein sequence ID" value="ANH38876.1"/>
    <property type="molecule type" value="Genomic_DNA"/>
</dbReference>
<sequence length="139" mass="14706">MLIYVAGALADVETVRSVQTAVIRAGHELTLDWTRASDAALTDYESQPAAAASVASADLDAVLAAEAVLVVASEHEGRGMYVELGAALARASAGELEQVAVIGSIHHQSVFFYHPAVTRWVSVEEWLASLDRARGCRTA</sequence>
<name>A0A1A9GLA3_9ACTN</name>
<evidence type="ECO:0008006" key="3">
    <source>
        <dbReference type="Google" id="ProtNLM"/>
    </source>
</evidence>
<protein>
    <recommendedName>
        <fullName evidence="3">Nucleoside 2-deoxyribosyltransferase</fullName>
    </recommendedName>
</protein>
<evidence type="ECO:0000313" key="1">
    <source>
        <dbReference type="EMBL" id="ANH38876.1"/>
    </source>
</evidence>
<dbReference type="OrthoDB" id="2059845at2"/>
<dbReference type="RefSeq" id="WP_068110004.1">
    <property type="nucleotide sequence ID" value="NZ_CP015079.1"/>
</dbReference>
<dbReference type="Proteomes" id="UP000077868">
    <property type="component" value="Chromosome"/>
</dbReference>
<keyword evidence="2" id="KW-1185">Reference proteome</keyword>